<dbReference type="PROSITE" id="PS51096">
    <property type="entry name" value="PTS_EIIA_TYPE_4"/>
    <property type="match status" value="1"/>
</dbReference>
<dbReference type="AlphaFoldDB" id="A0A1H2WFF1"/>
<evidence type="ECO:0000256" key="1">
    <source>
        <dbReference type="ARBA" id="ARBA00004496"/>
    </source>
</evidence>
<organism evidence="10 11">
    <name type="scientific">Tepidimicrobium xylanilyticum</name>
    <dbReference type="NCBI Taxonomy" id="1123352"/>
    <lineage>
        <taxon>Bacteria</taxon>
        <taxon>Bacillati</taxon>
        <taxon>Bacillota</taxon>
        <taxon>Tissierellia</taxon>
        <taxon>Tissierellales</taxon>
        <taxon>Tepidimicrobiaceae</taxon>
        <taxon>Tepidimicrobium</taxon>
    </lineage>
</organism>
<gene>
    <name evidence="10" type="ORF">SAMN05660923_01239</name>
</gene>
<dbReference type="OrthoDB" id="9799827at2"/>
<protein>
    <submittedName>
        <fullName evidence="10">PTS system, fructose-specific IIA component</fullName>
    </submittedName>
</protein>
<dbReference type="EMBL" id="FNNG01000004">
    <property type="protein sequence ID" value="SDW79261.1"/>
    <property type="molecule type" value="Genomic_DNA"/>
</dbReference>
<evidence type="ECO:0000256" key="5">
    <source>
        <dbReference type="ARBA" id="ARBA00022597"/>
    </source>
</evidence>
<accession>A0A1H2WFF1</accession>
<keyword evidence="2" id="KW-0813">Transport</keyword>
<dbReference type="Pfam" id="PF03610">
    <property type="entry name" value="EIIA-man"/>
    <property type="match status" value="1"/>
</dbReference>
<dbReference type="GO" id="GO:0016773">
    <property type="term" value="F:phosphotransferase activity, alcohol group as acceptor"/>
    <property type="evidence" value="ECO:0007669"/>
    <property type="project" value="InterPro"/>
</dbReference>
<evidence type="ECO:0000313" key="10">
    <source>
        <dbReference type="EMBL" id="SDW79261.1"/>
    </source>
</evidence>
<comment type="subcellular location">
    <subcellularLocation>
        <location evidence="1">Cytoplasm</location>
    </subcellularLocation>
</comment>
<dbReference type="PANTHER" id="PTHR33799">
    <property type="entry name" value="PTS PERMEASE-RELATED-RELATED"/>
    <property type="match status" value="1"/>
</dbReference>
<evidence type="ECO:0000256" key="8">
    <source>
        <dbReference type="ARBA" id="ARBA00022777"/>
    </source>
</evidence>
<evidence type="ECO:0000256" key="3">
    <source>
        <dbReference type="ARBA" id="ARBA00022490"/>
    </source>
</evidence>
<evidence type="ECO:0000313" key="11">
    <source>
        <dbReference type="Proteomes" id="UP000198828"/>
    </source>
</evidence>
<dbReference type="GO" id="GO:0005737">
    <property type="term" value="C:cytoplasm"/>
    <property type="evidence" value="ECO:0007669"/>
    <property type="project" value="UniProtKB-SubCell"/>
</dbReference>
<sequence>MKLIICGHGAFAPGIFNAANMIFGNDEDIFAIPLLDGEGIDDFKNKIKDITKNIDENEEILFMTDIFGGTPYNVVSEYAYEHSNVDVITGTSLPIVIEALALKNSTKLKDLVFLLKNSNNENFKIYSEEFKKANSNISNDL</sequence>
<dbReference type="GO" id="GO:0009401">
    <property type="term" value="P:phosphoenolpyruvate-dependent sugar phosphotransferase system"/>
    <property type="evidence" value="ECO:0007669"/>
    <property type="project" value="UniProtKB-KW"/>
</dbReference>
<dbReference type="InterPro" id="IPR051471">
    <property type="entry name" value="Bacterial_PTS_sugar_comp"/>
</dbReference>
<dbReference type="InterPro" id="IPR036662">
    <property type="entry name" value="PTS_EIIA_man-typ_sf"/>
</dbReference>
<dbReference type="InterPro" id="IPR033887">
    <property type="entry name" value="PTS_IIA_man"/>
</dbReference>
<evidence type="ECO:0000256" key="4">
    <source>
        <dbReference type="ARBA" id="ARBA00022553"/>
    </source>
</evidence>
<keyword evidence="6" id="KW-0808">Transferase</keyword>
<dbReference type="PANTHER" id="PTHR33799:SF1">
    <property type="entry name" value="PTS SYSTEM MANNOSE-SPECIFIC EIIAB COMPONENT-RELATED"/>
    <property type="match status" value="1"/>
</dbReference>
<keyword evidence="4" id="KW-0597">Phosphoprotein</keyword>
<feature type="domain" description="PTS EIIA type-4" evidence="9">
    <location>
        <begin position="1"/>
        <end position="123"/>
    </location>
</feature>
<name>A0A1H2WFF1_9FIRM</name>
<dbReference type="RefSeq" id="WP_093751867.1">
    <property type="nucleotide sequence ID" value="NZ_BSYN01000001.1"/>
</dbReference>
<evidence type="ECO:0000256" key="2">
    <source>
        <dbReference type="ARBA" id="ARBA00022448"/>
    </source>
</evidence>
<dbReference type="CDD" id="cd00006">
    <property type="entry name" value="PTS_IIA_man"/>
    <property type="match status" value="1"/>
</dbReference>
<keyword evidence="8" id="KW-0418">Kinase</keyword>
<keyword evidence="11" id="KW-1185">Reference proteome</keyword>
<dbReference type="InterPro" id="IPR013789">
    <property type="entry name" value="PTS_EIIA_man"/>
</dbReference>
<dbReference type="GO" id="GO:0016020">
    <property type="term" value="C:membrane"/>
    <property type="evidence" value="ECO:0007669"/>
    <property type="project" value="InterPro"/>
</dbReference>
<dbReference type="NCBIfam" id="TIGR00824">
    <property type="entry name" value="EIIA-man"/>
    <property type="match status" value="1"/>
</dbReference>
<evidence type="ECO:0000256" key="7">
    <source>
        <dbReference type="ARBA" id="ARBA00022683"/>
    </source>
</evidence>
<dbReference type="SUPFAM" id="SSF53062">
    <property type="entry name" value="PTS system fructose IIA component-like"/>
    <property type="match status" value="1"/>
</dbReference>
<dbReference type="GO" id="GO:0016301">
    <property type="term" value="F:kinase activity"/>
    <property type="evidence" value="ECO:0007669"/>
    <property type="project" value="UniProtKB-KW"/>
</dbReference>
<evidence type="ECO:0000259" key="9">
    <source>
        <dbReference type="PROSITE" id="PS51096"/>
    </source>
</evidence>
<dbReference type="Proteomes" id="UP000198828">
    <property type="component" value="Unassembled WGS sequence"/>
</dbReference>
<keyword evidence="3" id="KW-0963">Cytoplasm</keyword>
<evidence type="ECO:0000256" key="6">
    <source>
        <dbReference type="ARBA" id="ARBA00022679"/>
    </source>
</evidence>
<keyword evidence="5" id="KW-0762">Sugar transport</keyword>
<dbReference type="InterPro" id="IPR004701">
    <property type="entry name" value="PTS_EIIA_man-typ"/>
</dbReference>
<reference evidence="10 11" key="1">
    <citation type="submission" date="2016-10" db="EMBL/GenBank/DDBJ databases">
        <authorList>
            <person name="de Groot N.N."/>
        </authorList>
    </citation>
    <scope>NUCLEOTIDE SEQUENCE [LARGE SCALE GENOMIC DNA]</scope>
    <source>
        <strain evidence="10 11">DSM 23310</strain>
    </source>
</reference>
<keyword evidence="7" id="KW-0598">Phosphotransferase system</keyword>
<proteinExistence type="predicted"/>
<dbReference type="Gene3D" id="3.40.50.510">
    <property type="entry name" value="Phosphotransferase system, mannose-type IIA component"/>
    <property type="match status" value="1"/>
</dbReference>